<evidence type="ECO:0000313" key="2">
    <source>
        <dbReference type="EMBL" id="MDR6900004.1"/>
    </source>
</evidence>
<dbReference type="Proteomes" id="UP001250791">
    <property type="component" value="Unassembled WGS sequence"/>
</dbReference>
<dbReference type="EMBL" id="JAVDUP010000002">
    <property type="protein sequence ID" value="MDR6900004.1"/>
    <property type="molecule type" value="Genomic_DNA"/>
</dbReference>
<proteinExistence type="predicted"/>
<keyword evidence="3" id="KW-1185">Reference proteome</keyword>
<feature type="region of interest" description="Disordered" evidence="1">
    <location>
        <begin position="126"/>
        <end position="147"/>
    </location>
</feature>
<protein>
    <recommendedName>
        <fullName evidence="4">DUF551 domain-containing protein</fullName>
    </recommendedName>
</protein>
<gene>
    <name evidence="2" type="ORF">J2W52_001619</name>
</gene>
<comment type="caution">
    <text evidence="2">The sequence shown here is derived from an EMBL/GenBank/DDBJ whole genome shotgun (WGS) entry which is preliminary data.</text>
</comment>
<evidence type="ECO:0000313" key="3">
    <source>
        <dbReference type="Proteomes" id="UP001250791"/>
    </source>
</evidence>
<accession>A0ABU1SM04</accession>
<evidence type="ECO:0008006" key="4">
    <source>
        <dbReference type="Google" id="ProtNLM"/>
    </source>
</evidence>
<reference evidence="2 3" key="1">
    <citation type="submission" date="2023-07" db="EMBL/GenBank/DDBJ databases">
        <title>Sorghum-associated microbial communities from plants grown in Nebraska, USA.</title>
        <authorList>
            <person name="Schachtman D."/>
        </authorList>
    </citation>
    <scope>NUCLEOTIDE SEQUENCE [LARGE SCALE GENOMIC DNA]</scope>
    <source>
        <strain evidence="2 3">3199</strain>
    </source>
</reference>
<sequence>MNSAISAYLASIGGIVCAREPAEHQRLVPGFGWQRVNDEDLEHYSAKGMSRRTLHAPIPEAGNGDGWDHDMDAAPKDGTAVLVCLDAKGKDPIVCEAYFYSFDEDDKGWFLANQHPKDYTAEQIYPDAWRPLPPPPSIRSSDTGREG</sequence>
<evidence type="ECO:0000256" key="1">
    <source>
        <dbReference type="SAM" id="MobiDB-lite"/>
    </source>
</evidence>
<name>A0ABU1SM04_9HYPH</name>
<dbReference type="RefSeq" id="WP_310229950.1">
    <property type="nucleotide sequence ID" value="NZ_JAVDUP010000002.1"/>
</dbReference>
<organism evidence="2 3">
    <name type="scientific">Rhizobium miluonense</name>
    <dbReference type="NCBI Taxonomy" id="411945"/>
    <lineage>
        <taxon>Bacteria</taxon>
        <taxon>Pseudomonadati</taxon>
        <taxon>Pseudomonadota</taxon>
        <taxon>Alphaproteobacteria</taxon>
        <taxon>Hyphomicrobiales</taxon>
        <taxon>Rhizobiaceae</taxon>
        <taxon>Rhizobium/Agrobacterium group</taxon>
        <taxon>Rhizobium</taxon>
    </lineage>
</organism>